<sequence length="1037" mass="116450">MRFENQSAKLLSITKSKAKMYEFGLDEVHHIRLTESPSNLLLMTIGILGDVCREELSVERNHVLFEQRKLELRNVARYFDALMGSRQEITYDYYLCLLGAASYYLADMPGSAIVLSNKLENLNNGLTESRIELLLEWLLKAKYNEPMIFDNEKQISKLICSLTSMVCVFFNENIDVTTDVLEVTKSLRDFCHERGSDRELLLADIVASVIKHKISNSSFNLLPQYTGLSIEAWKPALSKPTFIREFWPAQKLLGDAGVFSGTSAVIQLPTSAGKTKSAELIIRSAFLSGRASVAVIIAPFRSLCREISTSLAAAFGNEDVKINQLNDIPQIDEFDDALFTEIIEIEESDVTPLTVIVATPEKLIYLLRHKPELSESISLVIYDEGHQFDTGSRGVTYELLLTSLKRELEKNTQHVLISAVLSNAESIGNWLYDGEGKVVNGAECLSTERSIAFSSWKRGMGQFHYIDPFDINTEEFFVPRVMESLEIPRQGRETAERFFPPRDDKSLIAAYLGIKLCEHGPVAVFCGQKSSVIKICREVIKPLERIDSLNAPIVHSDQDEIKKIGKLSEVHLGSSSVITKAIKRGILPHSANIPNGLRISVEYAMENGLGRCVVCTSTLAQGVNLPIKYLVVSGVFQGEKQISTRDFHNLLGRAGRAGKHTEGSIIFADTELFDQRYTSKRWQWSQMSNLLDPSKSEECLSSLLTLVKPFYEDPFAIDPIDFLQSPENYQQSVIRDGHLQQIDVTDLLKQMSQRVNYLESLESFLLANFNRDEMLEDQALVEVYKKTFAFSLANDNEKQKLAEVFTVVAEKVKQIDEEKRSYYGRALLGIHELEYIENWIKTNVELLSTVQNVAGMITVLWPMIESLATDNSLGKLIGEGAGLRIANLWCSEISYNEILSQANRNNFKFRAGSQERNLKIENIIDICDSSLGYDAMLVVGACADLLENMFRDKPEIEMVRQLQMALRIGLSDGLSLDLYGIGLTDRAVASGVAKVLRDSGLDIDSYSKEMAFSHRHIIMPELIKYPTVFTASLYGGE</sequence>
<keyword evidence="1" id="KW-0547">Nucleotide-binding</keyword>
<dbReference type="SMART" id="SM00487">
    <property type="entry name" value="DEXDc"/>
    <property type="match status" value="1"/>
</dbReference>
<evidence type="ECO:0000256" key="4">
    <source>
        <dbReference type="ARBA" id="ARBA00022840"/>
    </source>
</evidence>
<dbReference type="PANTHER" id="PTHR47961:SF6">
    <property type="entry name" value="DNA-DIRECTED DNA POLYMERASE"/>
    <property type="match status" value="1"/>
</dbReference>
<organism evidence="7 8">
    <name type="scientific">Buttiauxella gaviniae</name>
    <dbReference type="NCBI Taxonomy" id="82990"/>
    <lineage>
        <taxon>Bacteria</taxon>
        <taxon>Pseudomonadati</taxon>
        <taxon>Pseudomonadota</taxon>
        <taxon>Gammaproteobacteria</taxon>
        <taxon>Enterobacterales</taxon>
        <taxon>Enterobacteriaceae</taxon>
        <taxon>Buttiauxella</taxon>
    </lineage>
</organism>
<dbReference type="Gene3D" id="3.40.50.300">
    <property type="entry name" value="P-loop containing nucleotide triphosphate hydrolases"/>
    <property type="match status" value="2"/>
</dbReference>
<reference evidence="7 8" key="1">
    <citation type="submission" date="2024-07" db="EMBL/GenBank/DDBJ databases">
        <authorList>
            <person name="Wang L."/>
        </authorList>
    </citation>
    <scope>NUCLEOTIDE SEQUENCE [LARGE SCALE GENOMIC DNA]</scope>
    <source>
        <strain evidence="7 8">WL359</strain>
    </source>
</reference>
<evidence type="ECO:0000313" key="8">
    <source>
        <dbReference type="Proteomes" id="UP001555342"/>
    </source>
</evidence>
<dbReference type="SUPFAM" id="SSF52540">
    <property type="entry name" value="P-loop containing nucleoside triphosphate hydrolases"/>
    <property type="match status" value="1"/>
</dbReference>
<dbReference type="EMBL" id="JBFMVT010000002">
    <property type="protein sequence ID" value="MEW7311989.1"/>
    <property type="molecule type" value="Genomic_DNA"/>
</dbReference>
<keyword evidence="2" id="KW-0378">Hydrolase</keyword>
<protein>
    <submittedName>
        <fullName evidence="7">DEAD/DEAH box helicase</fullName>
    </submittedName>
</protein>
<accession>A0ABV3NR40</accession>
<dbReference type="SMART" id="SM00490">
    <property type="entry name" value="HELICc"/>
    <property type="match status" value="1"/>
</dbReference>
<dbReference type="InterPro" id="IPR027417">
    <property type="entry name" value="P-loop_NTPase"/>
</dbReference>
<dbReference type="PROSITE" id="PS51192">
    <property type="entry name" value="HELICASE_ATP_BIND_1"/>
    <property type="match status" value="1"/>
</dbReference>
<proteinExistence type="predicted"/>
<feature type="domain" description="Helicase ATP-binding" evidence="5">
    <location>
        <begin position="255"/>
        <end position="439"/>
    </location>
</feature>
<evidence type="ECO:0000259" key="6">
    <source>
        <dbReference type="PROSITE" id="PS51194"/>
    </source>
</evidence>
<evidence type="ECO:0000259" key="5">
    <source>
        <dbReference type="PROSITE" id="PS51192"/>
    </source>
</evidence>
<evidence type="ECO:0000256" key="2">
    <source>
        <dbReference type="ARBA" id="ARBA00022801"/>
    </source>
</evidence>
<dbReference type="PROSITE" id="PS51194">
    <property type="entry name" value="HELICASE_CTER"/>
    <property type="match status" value="1"/>
</dbReference>
<gene>
    <name evidence="7" type="ORF">AB1E22_04565</name>
</gene>
<evidence type="ECO:0000256" key="3">
    <source>
        <dbReference type="ARBA" id="ARBA00022806"/>
    </source>
</evidence>
<dbReference type="GO" id="GO:0004386">
    <property type="term" value="F:helicase activity"/>
    <property type="evidence" value="ECO:0007669"/>
    <property type="project" value="UniProtKB-KW"/>
</dbReference>
<keyword evidence="8" id="KW-1185">Reference proteome</keyword>
<dbReference type="PANTHER" id="PTHR47961">
    <property type="entry name" value="DNA POLYMERASE THETA, PUTATIVE (AFU_ORTHOLOGUE AFUA_1G05260)-RELATED"/>
    <property type="match status" value="1"/>
</dbReference>
<dbReference type="InterPro" id="IPR011545">
    <property type="entry name" value="DEAD/DEAH_box_helicase_dom"/>
</dbReference>
<dbReference type="InterPro" id="IPR050474">
    <property type="entry name" value="Hel308_SKI2-like"/>
</dbReference>
<name>A0ABV3NR40_9ENTR</name>
<dbReference type="Proteomes" id="UP001555342">
    <property type="component" value="Unassembled WGS sequence"/>
</dbReference>
<evidence type="ECO:0000256" key="1">
    <source>
        <dbReference type="ARBA" id="ARBA00022741"/>
    </source>
</evidence>
<dbReference type="InterPro" id="IPR001650">
    <property type="entry name" value="Helicase_C-like"/>
</dbReference>
<keyword evidence="3 7" id="KW-0347">Helicase</keyword>
<comment type="caution">
    <text evidence="7">The sequence shown here is derived from an EMBL/GenBank/DDBJ whole genome shotgun (WGS) entry which is preliminary data.</text>
</comment>
<dbReference type="Pfam" id="PF00270">
    <property type="entry name" value="DEAD"/>
    <property type="match status" value="1"/>
</dbReference>
<keyword evidence="4" id="KW-0067">ATP-binding</keyword>
<dbReference type="RefSeq" id="WP_367594283.1">
    <property type="nucleotide sequence ID" value="NZ_JBFMVT010000002.1"/>
</dbReference>
<feature type="domain" description="Helicase C-terminal" evidence="6">
    <location>
        <begin position="506"/>
        <end position="698"/>
    </location>
</feature>
<dbReference type="InterPro" id="IPR014001">
    <property type="entry name" value="Helicase_ATP-bd"/>
</dbReference>
<evidence type="ECO:0000313" key="7">
    <source>
        <dbReference type="EMBL" id="MEW7311989.1"/>
    </source>
</evidence>